<dbReference type="EMBL" id="PNHF01000013">
    <property type="protein sequence ID" value="PMC62242.1"/>
    <property type="molecule type" value="Genomic_DNA"/>
</dbReference>
<protein>
    <recommendedName>
        <fullName evidence="1">DUF294 domain-containing protein</fullName>
    </recommendedName>
</protein>
<evidence type="ECO:0000313" key="2">
    <source>
        <dbReference type="EMBL" id="PMC62242.1"/>
    </source>
</evidence>
<dbReference type="AlphaFoldDB" id="A0A2N6SYV0"/>
<dbReference type="InterPro" id="IPR018821">
    <property type="entry name" value="DUF294_put_nucleoTrafse_sb-bd"/>
</dbReference>
<sequence>MDNRKQGSRSALRAMVGFSDPSAVAPYPADRRRITRECAQRRRDGESPMVLAAEWSAHVKALLDPTVAATGSTGRGEATPWSDLDAIRVSGGPAPRLAALIDAGMADANGVTADDPHLPRNEDLWRRSAWIWSAHPSGGLGVVKMGLLADAAHPMRAAAAESVPGSPMVADMLRDALSTTIPSLGRWRHRRKTIHVKRDLLTPVVKLARWAALASGSEALATCDRIAAADDDHLDHGERARLAAAFETFFALKVDAELGTVDPAVSTGPVRLPSQAGAPPGSAGDPHLVTLAALPASRHDALRRAANDARSVQRAVGFRLSTSGYAPDPLLDCGESR</sequence>
<dbReference type="Proteomes" id="UP000235363">
    <property type="component" value="Unassembled WGS sequence"/>
</dbReference>
<comment type="caution">
    <text evidence="2">The sequence shown here is derived from an EMBL/GenBank/DDBJ whole genome shotgun (WGS) entry which is preliminary data.</text>
</comment>
<organism evidence="2 3">
    <name type="scientific">Corynebacterium xerosis</name>
    <dbReference type="NCBI Taxonomy" id="1725"/>
    <lineage>
        <taxon>Bacteria</taxon>
        <taxon>Bacillati</taxon>
        <taxon>Actinomycetota</taxon>
        <taxon>Actinomycetes</taxon>
        <taxon>Mycobacteriales</taxon>
        <taxon>Corynebacteriaceae</taxon>
        <taxon>Corynebacterium</taxon>
    </lineage>
</organism>
<evidence type="ECO:0000259" key="1">
    <source>
        <dbReference type="Pfam" id="PF10335"/>
    </source>
</evidence>
<dbReference type="Pfam" id="PF10335">
    <property type="entry name" value="DUF294_C"/>
    <property type="match status" value="1"/>
</dbReference>
<evidence type="ECO:0000313" key="3">
    <source>
        <dbReference type="Proteomes" id="UP000235363"/>
    </source>
</evidence>
<gene>
    <name evidence="2" type="ORF">CJ204_06590</name>
</gene>
<name>A0A2N6SYV0_9CORY</name>
<feature type="domain" description="DUF294" evidence="1">
    <location>
        <begin position="171"/>
        <end position="259"/>
    </location>
</feature>
<dbReference type="RefSeq" id="WP_102212793.1">
    <property type="nucleotide sequence ID" value="NZ_PNHF01000013.1"/>
</dbReference>
<reference evidence="2 3" key="1">
    <citation type="submission" date="2017-09" db="EMBL/GenBank/DDBJ databases">
        <title>Bacterial strain isolated from the female urinary microbiota.</title>
        <authorList>
            <person name="Thomas-White K."/>
            <person name="Kumar N."/>
            <person name="Forster S."/>
            <person name="Putonti C."/>
            <person name="Lawley T."/>
            <person name="Wolfe A.J."/>
        </authorList>
    </citation>
    <scope>NUCLEOTIDE SEQUENCE [LARGE SCALE GENOMIC DNA]</scope>
    <source>
        <strain evidence="2 3">UMB0908</strain>
    </source>
</reference>
<proteinExistence type="predicted"/>
<accession>A0A2N6SYV0</accession>